<evidence type="ECO:0008006" key="3">
    <source>
        <dbReference type="Google" id="ProtNLM"/>
    </source>
</evidence>
<dbReference type="RefSeq" id="WP_208860678.1">
    <property type="nucleotide sequence ID" value="NZ_FOSK01000035.1"/>
</dbReference>
<evidence type="ECO:0000313" key="2">
    <source>
        <dbReference type="Proteomes" id="UP000199598"/>
    </source>
</evidence>
<protein>
    <recommendedName>
        <fullName evidence="3">Transposase</fullName>
    </recommendedName>
</protein>
<organism evidence="1 2">
    <name type="scientific">Pseudovibrio ascidiaceicola</name>
    <dbReference type="NCBI Taxonomy" id="285279"/>
    <lineage>
        <taxon>Bacteria</taxon>
        <taxon>Pseudomonadati</taxon>
        <taxon>Pseudomonadota</taxon>
        <taxon>Alphaproteobacteria</taxon>
        <taxon>Hyphomicrobiales</taxon>
        <taxon>Stappiaceae</taxon>
        <taxon>Pseudovibrio</taxon>
    </lineage>
</organism>
<name>A0A1I4G8V3_9HYPH</name>
<evidence type="ECO:0000313" key="1">
    <source>
        <dbReference type="EMBL" id="SFL26475.1"/>
    </source>
</evidence>
<keyword evidence="2" id="KW-1185">Reference proteome</keyword>
<proteinExistence type="predicted"/>
<dbReference type="Proteomes" id="UP000199598">
    <property type="component" value="Unassembled WGS sequence"/>
</dbReference>
<comment type="caution">
    <text evidence="1">The sequence shown here is derived from an EMBL/GenBank/DDBJ whole genome shotgun (WGS) entry which is preliminary data.</text>
</comment>
<dbReference type="EMBL" id="FOSK01000035">
    <property type="protein sequence ID" value="SFL26475.1"/>
    <property type="molecule type" value="Genomic_DNA"/>
</dbReference>
<reference evidence="1 2" key="1">
    <citation type="submission" date="2016-10" db="EMBL/GenBank/DDBJ databases">
        <authorList>
            <person name="Varghese N."/>
            <person name="Submissions S."/>
        </authorList>
    </citation>
    <scope>NUCLEOTIDE SEQUENCE [LARGE SCALE GENOMIC DNA]</scope>
    <source>
        <strain evidence="1 2">DSM 16392</strain>
    </source>
</reference>
<accession>A0A1I4G8V3</accession>
<gene>
    <name evidence="1" type="ORF">SAMN04488518_1353</name>
</gene>
<sequence length="104" mass="12356">MSFWKLARNGLSEIQPAKPAQGKIECWHKIMKNSILIENYYKSVDLEDQIGKFITYGNHHHESLDNVTPTDVYFRRDKQIQEPQENIKRHEIHKRCLHYHAQAA</sequence>